<dbReference type="EMBL" id="MNAD01000422">
    <property type="protein sequence ID" value="OJT13176.1"/>
    <property type="molecule type" value="Genomic_DNA"/>
</dbReference>
<reference evidence="3 4" key="1">
    <citation type="submission" date="2016-10" db="EMBL/GenBank/DDBJ databases">
        <title>Genome sequence of the basidiomycete white-rot fungus Trametes pubescens.</title>
        <authorList>
            <person name="Makela M.R."/>
            <person name="Granchi Z."/>
            <person name="Peng M."/>
            <person name="De Vries R.P."/>
            <person name="Grigoriev I."/>
            <person name="Riley R."/>
            <person name="Hilden K."/>
        </authorList>
    </citation>
    <scope>NUCLEOTIDE SEQUENCE [LARGE SCALE GENOMIC DNA]</scope>
    <source>
        <strain evidence="3 4">FBCC735</strain>
    </source>
</reference>
<evidence type="ECO:0000313" key="3">
    <source>
        <dbReference type="EMBL" id="OJT13176.1"/>
    </source>
</evidence>
<evidence type="ECO:0000256" key="1">
    <source>
        <dbReference type="SAM" id="SignalP"/>
    </source>
</evidence>
<evidence type="ECO:0000259" key="2">
    <source>
        <dbReference type="PROSITE" id="PS51747"/>
    </source>
</evidence>
<dbReference type="SUPFAM" id="SSF53927">
    <property type="entry name" value="Cytidine deaminase-like"/>
    <property type="match status" value="1"/>
</dbReference>
<keyword evidence="4" id="KW-1185">Reference proteome</keyword>
<dbReference type="Proteomes" id="UP000184267">
    <property type="component" value="Unassembled WGS sequence"/>
</dbReference>
<sequence length="242" mass="25346">MAIISRPLLLSVLLLGGTEVLGHRHGTSSVPLHGTLAGPSIAINSVPPTVRENWVRRANAALAEAGEPCMFAAFASAIVNHTASTAGELVCTGINSTRQKGDPTLHGEIAAIQNCTAILTDPTGPYNLTGSQALAAFADLTLYTNAESCPMCASAIRWAGFREYIYGTSIETLIEQGWGQIRIPSIDIVRESADLSNPVRLLGGVLSTETDPLFSWQFDSSAPCPQGCVRPAEGGSCVAPSL</sequence>
<comment type="caution">
    <text evidence="3">The sequence shown here is derived from an EMBL/GenBank/DDBJ whole genome shotgun (WGS) entry which is preliminary data.</text>
</comment>
<keyword evidence="1" id="KW-0732">Signal</keyword>
<dbReference type="Gene3D" id="3.40.140.10">
    <property type="entry name" value="Cytidine Deaminase, domain 2"/>
    <property type="match status" value="1"/>
</dbReference>
<dbReference type="InterPro" id="IPR016193">
    <property type="entry name" value="Cytidine_deaminase-like"/>
</dbReference>
<evidence type="ECO:0000313" key="4">
    <source>
        <dbReference type="Proteomes" id="UP000184267"/>
    </source>
</evidence>
<name>A0A1M2W062_TRAPU</name>
<protein>
    <recommendedName>
        <fullName evidence="2">CMP/dCMP-type deaminase domain-containing protein</fullName>
    </recommendedName>
</protein>
<dbReference type="PROSITE" id="PS51747">
    <property type="entry name" value="CYT_DCMP_DEAMINASES_2"/>
    <property type="match status" value="1"/>
</dbReference>
<feature type="domain" description="CMP/dCMP-type deaminase" evidence="2">
    <location>
        <begin position="49"/>
        <end position="181"/>
    </location>
</feature>
<organism evidence="3 4">
    <name type="scientific">Trametes pubescens</name>
    <name type="common">White-rot fungus</name>
    <dbReference type="NCBI Taxonomy" id="154538"/>
    <lineage>
        <taxon>Eukaryota</taxon>
        <taxon>Fungi</taxon>
        <taxon>Dikarya</taxon>
        <taxon>Basidiomycota</taxon>
        <taxon>Agaricomycotina</taxon>
        <taxon>Agaricomycetes</taxon>
        <taxon>Polyporales</taxon>
        <taxon>Polyporaceae</taxon>
        <taxon>Trametes</taxon>
    </lineage>
</organism>
<dbReference type="CDD" id="cd01285">
    <property type="entry name" value="nucleoside_deaminase"/>
    <property type="match status" value="1"/>
</dbReference>
<dbReference type="AlphaFoldDB" id="A0A1M2W062"/>
<dbReference type="GO" id="GO:0002100">
    <property type="term" value="P:tRNA wobble adenosine to inosine editing"/>
    <property type="evidence" value="ECO:0007669"/>
    <property type="project" value="TreeGrafter"/>
</dbReference>
<dbReference type="PANTHER" id="PTHR11079:SF203">
    <property type="entry name" value="CMP_DCMP-TYPE DEAMINASE DOMAIN-CONTAINING PROTEIN"/>
    <property type="match status" value="1"/>
</dbReference>
<dbReference type="STRING" id="154538.A0A1M2W062"/>
<proteinExistence type="predicted"/>
<dbReference type="InterPro" id="IPR002125">
    <property type="entry name" value="CMP_dCMP_dom"/>
</dbReference>
<dbReference type="OMA" id="QGWGQIR"/>
<gene>
    <name evidence="3" type="ORF">TRAPUB_10267</name>
</gene>
<dbReference type="Pfam" id="PF00383">
    <property type="entry name" value="dCMP_cyt_deam_1"/>
    <property type="match status" value="1"/>
</dbReference>
<dbReference type="OrthoDB" id="408702at2759"/>
<dbReference type="GO" id="GO:0052717">
    <property type="term" value="F:tRNA-specific adenosine-34 deaminase activity"/>
    <property type="evidence" value="ECO:0007669"/>
    <property type="project" value="TreeGrafter"/>
</dbReference>
<feature type="signal peptide" evidence="1">
    <location>
        <begin position="1"/>
        <end position="22"/>
    </location>
</feature>
<dbReference type="PANTHER" id="PTHR11079">
    <property type="entry name" value="CYTOSINE DEAMINASE FAMILY MEMBER"/>
    <property type="match status" value="1"/>
</dbReference>
<accession>A0A1M2W062</accession>
<feature type="chain" id="PRO_5011979063" description="CMP/dCMP-type deaminase domain-containing protein" evidence="1">
    <location>
        <begin position="23"/>
        <end position="242"/>
    </location>
</feature>